<evidence type="ECO:0000313" key="2">
    <source>
        <dbReference type="Proteomes" id="UP000567186"/>
    </source>
</evidence>
<dbReference type="OrthoDB" id="6370030at2"/>
<accession>A0A7Y0RD62</accession>
<evidence type="ECO:0000313" key="1">
    <source>
        <dbReference type="EMBL" id="NMT64054.1"/>
    </source>
</evidence>
<sequence>MTDTEHYHAIAAQSSAVPTLLCGRCRSTLSRGRIFRNGERHNFDINCDTVALCSADDCGALNCCDEALKGLEGAAELISKAS</sequence>
<organism evidence="1 2">
    <name type="scientific">Marinobacter orientalis</name>
    <dbReference type="NCBI Taxonomy" id="1928859"/>
    <lineage>
        <taxon>Bacteria</taxon>
        <taxon>Pseudomonadati</taxon>
        <taxon>Pseudomonadota</taxon>
        <taxon>Gammaproteobacteria</taxon>
        <taxon>Pseudomonadales</taxon>
        <taxon>Marinobacteraceae</taxon>
        <taxon>Marinobacter</taxon>
    </lineage>
</organism>
<dbReference type="EMBL" id="JABCKY010000003">
    <property type="protein sequence ID" value="NMT64054.1"/>
    <property type="molecule type" value="Genomic_DNA"/>
</dbReference>
<dbReference type="Proteomes" id="UP000567186">
    <property type="component" value="Unassembled WGS sequence"/>
</dbReference>
<protein>
    <submittedName>
        <fullName evidence="1">Uncharacterized protein</fullName>
    </submittedName>
</protein>
<reference evidence="1 2" key="1">
    <citation type="submission" date="2020-04" db="EMBL/GenBank/DDBJ databases">
        <title>Marinobacter oceani sp. nov., isolated from marine solar saltern.</title>
        <authorList>
            <person name="Chen X.-Y."/>
        </authorList>
    </citation>
    <scope>NUCLEOTIDE SEQUENCE [LARGE SCALE GENOMIC DNA]</scope>
    <source>
        <strain evidence="1 2">W62</strain>
    </source>
</reference>
<dbReference type="RefSeq" id="WP_135955233.1">
    <property type="nucleotide sequence ID" value="NZ_JABCKY010000003.1"/>
</dbReference>
<keyword evidence="2" id="KW-1185">Reference proteome</keyword>
<dbReference type="AlphaFoldDB" id="A0A7Y0RD62"/>
<comment type="caution">
    <text evidence="1">The sequence shown here is derived from an EMBL/GenBank/DDBJ whole genome shotgun (WGS) entry which is preliminary data.</text>
</comment>
<proteinExistence type="predicted"/>
<name>A0A7Y0RD62_9GAMM</name>
<gene>
    <name evidence="1" type="ORF">HIU99_10635</name>
</gene>